<evidence type="ECO:0000313" key="2">
    <source>
        <dbReference type="EMBL" id="PPR98000.1"/>
    </source>
</evidence>
<dbReference type="PANTHER" id="PTHR31286">
    <property type="entry name" value="GLYCINE-RICH CELL WALL STRUCTURAL PROTEIN 1.8-LIKE"/>
    <property type="match status" value="1"/>
</dbReference>
<feature type="region of interest" description="Disordered" evidence="1">
    <location>
        <begin position="315"/>
        <end position="356"/>
    </location>
</feature>
<dbReference type="PANTHER" id="PTHR31286:SF173">
    <property type="entry name" value="DUF4283 DOMAIN-CONTAINING PROTEIN"/>
    <property type="match status" value="1"/>
</dbReference>
<reference evidence="2 3" key="1">
    <citation type="submission" date="2015-01" db="EMBL/GenBank/DDBJ databases">
        <title>Genome of allotetraploid Gossypium barbadense reveals genomic plasticity and fiber elongation in cotton evolution.</title>
        <authorList>
            <person name="Chen X."/>
            <person name="Liu X."/>
            <person name="Zhao B."/>
            <person name="Zheng H."/>
            <person name="Hu Y."/>
            <person name="Lu G."/>
            <person name="Yang C."/>
            <person name="Chen J."/>
            <person name="Shan C."/>
            <person name="Zhang L."/>
            <person name="Zhou Y."/>
            <person name="Wang L."/>
            <person name="Guo W."/>
            <person name="Bai Y."/>
            <person name="Ruan J."/>
            <person name="Shangguan X."/>
            <person name="Mao Y."/>
            <person name="Jiang J."/>
            <person name="Zhu Y."/>
            <person name="Lei J."/>
            <person name="Kang H."/>
            <person name="Chen S."/>
            <person name="He X."/>
            <person name="Wang R."/>
            <person name="Wang Y."/>
            <person name="Chen J."/>
            <person name="Wang L."/>
            <person name="Yu S."/>
            <person name="Wang B."/>
            <person name="Wei J."/>
            <person name="Song S."/>
            <person name="Lu X."/>
            <person name="Gao Z."/>
            <person name="Gu W."/>
            <person name="Deng X."/>
            <person name="Ma D."/>
            <person name="Wang S."/>
            <person name="Liang W."/>
            <person name="Fang L."/>
            <person name="Cai C."/>
            <person name="Zhu X."/>
            <person name="Zhou B."/>
            <person name="Zhang Y."/>
            <person name="Chen Z."/>
            <person name="Xu S."/>
            <person name="Zhu R."/>
            <person name="Wang S."/>
            <person name="Zhang T."/>
            <person name="Zhao G."/>
        </authorList>
    </citation>
    <scope>NUCLEOTIDE SEQUENCE [LARGE SCALE GENOMIC DNA]</scope>
    <source>
        <strain evidence="3">cv. Xinhai21</strain>
        <tissue evidence="2">Leaf</tissue>
    </source>
</reference>
<dbReference type="EMBL" id="KZ665744">
    <property type="protein sequence ID" value="PPR98000.1"/>
    <property type="molecule type" value="Genomic_DNA"/>
</dbReference>
<name>A0A2P5X3U9_GOSBA</name>
<dbReference type="InterPro" id="IPR040256">
    <property type="entry name" value="At4g02000-like"/>
</dbReference>
<dbReference type="Proteomes" id="UP000239757">
    <property type="component" value="Unassembled WGS sequence"/>
</dbReference>
<protein>
    <submittedName>
        <fullName evidence="2">Uncharacterized protein</fullName>
    </submittedName>
</protein>
<organism evidence="2 3">
    <name type="scientific">Gossypium barbadense</name>
    <name type="common">Sea Island cotton</name>
    <name type="synonym">Hibiscus barbadensis</name>
    <dbReference type="NCBI Taxonomy" id="3634"/>
    <lineage>
        <taxon>Eukaryota</taxon>
        <taxon>Viridiplantae</taxon>
        <taxon>Streptophyta</taxon>
        <taxon>Embryophyta</taxon>
        <taxon>Tracheophyta</taxon>
        <taxon>Spermatophyta</taxon>
        <taxon>Magnoliopsida</taxon>
        <taxon>eudicotyledons</taxon>
        <taxon>Gunneridae</taxon>
        <taxon>Pentapetalae</taxon>
        <taxon>rosids</taxon>
        <taxon>malvids</taxon>
        <taxon>Malvales</taxon>
        <taxon>Malvaceae</taxon>
        <taxon>Malvoideae</taxon>
        <taxon>Gossypium</taxon>
    </lineage>
</organism>
<dbReference type="AlphaFoldDB" id="A0A2P5X3U9"/>
<sequence length="447" mass="49864">MTNKERNEGLFSGTDDDFVLLDGDIKRSSVNGIPSIEFSDRVNEILVKNMATSVVLKLPGRNIGFATLQNRIYDYEKVLSQGPWTIIGQYLMVQLWTTDFDPIKPYSSVVMTWLRLPGLTGHMYMKKILWKIGGMVRKVAKLDFNTDGKARGRYASMAIYINLEKLLISMVLINGKVQRIQYESLPVVFFSCCRYGHFKENRGQVKEILEYSARKNTTPENGIPETEPAVETDPFGPWMLVVRKMKKPSKDPQNFGKNNTIEKVLGSRFQALNNLEKENGMNVAGKEGFTDSLRKDKNPIIKLLQGLEKENLEGSLKFNEPGSSPNKGPLGKQATPAAKSGPESDGQLPYVSTQDDHNQVQSNSCFNFVRFEKISALFAVGANASGLEPSVQANEFDGVKAHFNPTFEGPVGVGVQLSDGVLDPDKHTVVIFKENSHPNFHELAEVH</sequence>
<dbReference type="OrthoDB" id="989654at2759"/>
<gene>
    <name evidence="2" type="ORF">GOBAR_AA22666</name>
</gene>
<evidence type="ECO:0000256" key="1">
    <source>
        <dbReference type="SAM" id="MobiDB-lite"/>
    </source>
</evidence>
<proteinExistence type="predicted"/>
<accession>A0A2P5X3U9</accession>
<evidence type="ECO:0000313" key="3">
    <source>
        <dbReference type="Proteomes" id="UP000239757"/>
    </source>
</evidence>